<sequence length="181" mass="19679">MRGTKVIVRESCPSHNLCPRASVPRDAVGGFRSGGHRHKPHSRSTGSEGRSQSQPVAGMAVRLGAQSRTPLGQGAEAAQRRRHNAAAAAKPATTQSAEASYDFSRYHQANQREQKGHSIFGGGRPPQEVESNTNAQRYPDKNDARQDRGNQSPPAHVGSPVEYDISEKLILEDIEKEYSIT</sequence>
<feature type="compositionally biased region" description="Low complexity" evidence="1">
    <location>
        <begin position="85"/>
        <end position="99"/>
    </location>
</feature>
<dbReference type="EMBL" id="JARKHS020005283">
    <property type="protein sequence ID" value="KAK8783697.1"/>
    <property type="molecule type" value="Genomic_DNA"/>
</dbReference>
<reference evidence="2 3" key="1">
    <citation type="journal article" date="2023" name="Arcadia Sci">
        <title>De novo assembly of a long-read Amblyomma americanum tick genome.</title>
        <authorList>
            <person name="Chou S."/>
            <person name="Poskanzer K.E."/>
            <person name="Rollins M."/>
            <person name="Thuy-Boun P.S."/>
        </authorList>
    </citation>
    <scope>NUCLEOTIDE SEQUENCE [LARGE SCALE GENOMIC DNA]</scope>
    <source>
        <strain evidence="2">F_SG_1</strain>
        <tissue evidence="2">Salivary glands</tissue>
    </source>
</reference>
<feature type="compositionally biased region" description="Basic and acidic residues" evidence="1">
    <location>
        <begin position="138"/>
        <end position="148"/>
    </location>
</feature>
<evidence type="ECO:0000313" key="3">
    <source>
        <dbReference type="Proteomes" id="UP001321473"/>
    </source>
</evidence>
<gene>
    <name evidence="2" type="ORF">V5799_009938</name>
</gene>
<keyword evidence="3" id="KW-1185">Reference proteome</keyword>
<feature type="compositionally biased region" description="Polar residues" evidence="1">
    <location>
        <begin position="43"/>
        <end position="55"/>
    </location>
</feature>
<dbReference type="Proteomes" id="UP001321473">
    <property type="component" value="Unassembled WGS sequence"/>
</dbReference>
<proteinExistence type="predicted"/>
<comment type="caution">
    <text evidence="2">The sequence shown here is derived from an EMBL/GenBank/DDBJ whole genome shotgun (WGS) entry which is preliminary data.</text>
</comment>
<evidence type="ECO:0000256" key="1">
    <source>
        <dbReference type="SAM" id="MobiDB-lite"/>
    </source>
</evidence>
<protein>
    <submittedName>
        <fullName evidence="2">Uncharacterized protein</fullName>
    </submittedName>
</protein>
<feature type="region of interest" description="Disordered" evidence="1">
    <location>
        <begin position="20"/>
        <end position="163"/>
    </location>
</feature>
<accession>A0AAQ4F916</accession>
<dbReference type="AlphaFoldDB" id="A0AAQ4F916"/>
<organism evidence="2 3">
    <name type="scientific">Amblyomma americanum</name>
    <name type="common">Lone star tick</name>
    <dbReference type="NCBI Taxonomy" id="6943"/>
    <lineage>
        <taxon>Eukaryota</taxon>
        <taxon>Metazoa</taxon>
        <taxon>Ecdysozoa</taxon>
        <taxon>Arthropoda</taxon>
        <taxon>Chelicerata</taxon>
        <taxon>Arachnida</taxon>
        <taxon>Acari</taxon>
        <taxon>Parasitiformes</taxon>
        <taxon>Ixodida</taxon>
        <taxon>Ixodoidea</taxon>
        <taxon>Ixodidae</taxon>
        <taxon>Amblyomminae</taxon>
        <taxon>Amblyomma</taxon>
    </lineage>
</organism>
<name>A0AAQ4F916_AMBAM</name>
<evidence type="ECO:0000313" key="2">
    <source>
        <dbReference type="EMBL" id="KAK8783697.1"/>
    </source>
</evidence>